<dbReference type="AlphaFoldDB" id="A0A1G5C8P6"/>
<dbReference type="Gene3D" id="1.25.40.10">
    <property type="entry name" value="Tetratricopeptide repeat domain"/>
    <property type="match status" value="1"/>
</dbReference>
<evidence type="ECO:0000313" key="2">
    <source>
        <dbReference type="Proteomes" id="UP000199569"/>
    </source>
</evidence>
<name>A0A1G5C8P6_9HYPH</name>
<reference evidence="1 2" key="1">
    <citation type="submission" date="2016-10" db="EMBL/GenBank/DDBJ databases">
        <authorList>
            <person name="de Groot N.N."/>
        </authorList>
    </citation>
    <scope>NUCLEOTIDE SEQUENCE [LARGE SCALE GENOMIC DNA]</scope>
    <source>
        <strain evidence="1 2">CGMCC 1.7666</strain>
    </source>
</reference>
<dbReference type="InterPro" id="IPR011990">
    <property type="entry name" value="TPR-like_helical_dom_sf"/>
</dbReference>
<proteinExistence type="predicted"/>
<gene>
    <name evidence="1" type="ORF">SAMN02927923_00484</name>
</gene>
<dbReference type="EMBL" id="FMVJ01000002">
    <property type="protein sequence ID" value="SCX98654.1"/>
    <property type="molecule type" value="Genomic_DNA"/>
</dbReference>
<dbReference type="STRING" id="549386.SAMN02927923_00484"/>
<dbReference type="Proteomes" id="UP000199569">
    <property type="component" value="Unassembled WGS sequence"/>
</dbReference>
<dbReference type="Pfam" id="PF06041">
    <property type="entry name" value="DUF924"/>
    <property type="match status" value="1"/>
</dbReference>
<dbReference type="RefSeq" id="WP_175493745.1">
    <property type="nucleotide sequence ID" value="NZ_FMVJ01000002.1"/>
</dbReference>
<keyword evidence="2" id="KW-1185">Reference proteome</keyword>
<dbReference type="InterPro" id="IPR010323">
    <property type="entry name" value="DUF924"/>
</dbReference>
<organism evidence="1 2">
    <name type="scientific">Microvirga guangxiensis</name>
    <dbReference type="NCBI Taxonomy" id="549386"/>
    <lineage>
        <taxon>Bacteria</taxon>
        <taxon>Pseudomonadati</taxon>
        <taxon>Pseudomonadota</taxon>
        <taxon>Alphaproteobacteria</taxon>
        <taxon>Hyphomicrobiales</taxon>
        <taxon>Methylobacteriaceae</taxon>
        <taxon>Microvirga</taxon>
    </lineage>
</organism>
<sequence>MTETMHWRPVYDFWFPPGLESTSQETHWRMLQWWMGGGANAELARFAPVLEEARAGRLNHWLGEPRGRLSLIVVLDQFTRGLLAGTPGAYASDPEALRITEEGLRNGDYEALTHPWEKFFFLMPVAHTEGPDHRERMERIVILSEAAVTDVPEHLRPIFEFSLSQARGHRDVIARFGRFPHRNAVLGRTSTPEELEYLEKGDYVFNRSIPRT</sequence>
<dbReference type="Gene3D" id="1.20.58.320">
    <property type="entry name" value="TPR-like"/>
    <property type="match status" value="1"/>
</dbReference>
<dbReference type="SUPFAM" id="SSF48452">
    <property type="entry name" value="TPR-like"/>
    <property type="match status" value="1"/>
</dbReference>
<evidence type="ECO:0000313" key="1">
    <source>
        <dbReference type="EMBL" id="SCX98654.1"/>
    </source>
</evidence>
<accession>A0A1G5C8P6</accession>
<protein>
    <submittedName>
        <fullName evidence="1">Uncharacterized conserved protein, DUF924 family</fullName>
    </submittedName>
</protein>